<dbReference type="EMBL" id="SPNW01000036">
    <property type="protein sequence ID" value="TIA88594.1"/>
    <property type="molecule type" value="Genomic_DNA"/>
</dbReference>
<dbReference type="InterPro" id="IPR036526">
    <property type="entry name" value="C-N_Hydrolase_sf"/>
</dbReference>
<dbReference type="AlphaFoldDB" id="A0A4T0FM91"/>
<evidence type="ECO:0000256" key="1">
    <source>
        <dbReference type="SAM" id="Phobius"/>
    </source>
</evidence>
<dbReference type="Proteomes" id="UP000310189">
    <property type="component" value="Unassembled WGS sequence"/>
</dbReference>
<accession>A0A4T0FM91</accession>
<keyword evidence="3" id="KW-1185">Reference proteome</keyword>
<dbReference type="OrthoDB" id="2626014at2759"/>
<name>A0A4T0FM91_9BASI</name>
<proteinExistence type="predicted"/>
<gene>
    <name evidence="2" type="ORF">E3P99_02500</name>
</gene>
<dbReference type="SUPFAM" id="SSF56317">
    <property type="entry name" value="Carbon-nitrogen hydrolase"/>
    <property type="match status" value="1"/>
</dbReference>
<feature type="transmembrane region" description="Helical" evidence="1">
    <location>
        <begin position="21"/>
        <end position="51"/>
    </location>
</feature>
<organism evidence="2 3">
    <name type="scientific">Wallemia hederae</name>
    <dbReference type="NCBI Taxonomy" id="1540922"/>
    <lineage>
        <taxon>Eukaryota</taxon>
        <taxon>Fungi</taxon>
        <taxon>Dikarya</taxon>
        <taxon>Basidiomycota</taxon>
        <taxon>Wallemiomycotina</taxon>
        <taxon>Wallemiomycetes</taxon>
        <taxon>Wallemiales</taxon>
        <taxon>Wallemiaceae</taxon>
        <taxon>Wallemia</taxon>
    </lineage>
</organism>
<feature type="transmembrane region" description="Helical" evidence="1">
    <location>
        <begin position="163"/>
        <end position="188"/>
    </location>
</feature>
<comment type="caution">
    <text evidence="2">The sequence shown here is derived from an EMBL/GenBank/DDBJ whole genome shotgun (WGS) entry which is preliminary data.</text>
</comment>
<sequence>MRSISEIYQTIKRDAVHSPNYILLGGSAIVSVFALGPLPNIAIILLLSKILMTTFINTPYRRYLIPQALLLAVGTSLSYLRQVHSATGRTNVVEILLLFTLSLFTTIIALLPLQDLTWNSHLDHVRISLFPLAWATVWALFESFSSIGRQGSWTPLGSFLDRLLPFTGQFGIDFAVASLSLIVATAGIQGYETLSKTDGDIDSHEQPDESAPLIASERPTTALPSLKKASLALSKVLIAFVVIVNIFSPRIRQTEPSNSLSVACVRPQDGNFMKESQRLLAHANVLLWPEARMEVHDDKEKHELLDQVMKILQNNKRAYVGVTFKQRRKGKSTNELLWVTHDGVDFEYSKKNVVPIAESFSTSPGLAEAPISTIPLPLESIKHTDAIPLSVSSGICFDGAFPMRHADLQLFPARTWDPIVAEQMYQLTKARARESSSALLWCDGGDSGLSAAVDDQGYEHMLERGGASSVARLPFSRGKDRVESRNMASVLGRVGVAALFYAGYLLAYHRRLVEKLKWKERGGVREV</sequence>
<feature type="transmembrane region" description="Helical" evidence="1">
    <location>
        <begin position="63"/>
        <end position="80"/>
    </location>
</feature>
<evidence type="ECO:0000313" key="2">
    <source>
        <dbReference type="EMBL" id="TIA88594.1"/>
    </source>
</evidence>
<keyword evidence="1" id="KW-0812">Transmembrane</keyword>
<feature type="transmembrane region" description="Helical" evidence="1">
    <location>
        <begin position="92"/>
        <end position="113"/>
    </location>
</feature>
<feature type="transmembrane region" description="Helical" evidence="1">
    <location>
        <begin position="490"/>
        <end position="508"/>
    </location>
</feature>
<evidence type="ECO:0008006" key="4">
    <source>
        <dbReference type="Google" id="ProtNLM"/>
    </source>
</evidence>
<keyword evidence="1" id="KW-1133">Transmembrane helix</keyword>
<protein>
    <recommendedName>
        <fullName evidence="4">CN hydrolase domain-containing protein</fullName>
    </recommendedName>
</protein>
<dbReference type="Gene3D" id="3.60.110.10">
    <property type="entry name" value="Carbon-nitrogen hydrolase"/>
    <property type="match status" value="1"/>
</dbReference>
<reference evidence="2 3" key="1">
    <citation type="submission" date="2019-03" db="EMBL/GenBank/DDBJ databases">
        <title>Sequencing 23 genomes of Wallemia ichthyophaga.</title>
        <authorList>
            <person name="Gostincar C."/>
        </authorList>
    </citation>
    <scope>NUCLEOTIDE SEQUENCE [LARGE SCALE GENOMIC DNA]</scope>
    <source>
        <strain evidence="2 3">EXF-5753</strain>
    </source>
</reference>
<evidence type="ECO:0000313" key="3">
    <source>
        <dbReference type="Proteomes" id="UP000310189"/>
    </source>
</evidence>
<keyword evidence="1" id="KW-0472">Membrane</keyword>